<feature type="binding site" evidence="5">
    <location>
        <position position="10"/>
    </location>
    <ligand>
        <name>Mg(2+)</name>
        <dbReference type="ChEBI" id="CHEBI:18420"/>
    </ligand>
</feature>
<evidence type="ECO:0000256" key="5">
    <source>
        <dbReference type="HAMAP-Rule" id="MF_01419"/>
    </source>
</evidence>
<keyword evidence="1 5" id="KW-0479">Metal-binding</keyword>
<dbReference type="EC" id="3.1.3.18" evidence="5"/>
<dbReference type="NCBIfam" id="TIGR01484">
    <property type="entry name" value="HAD-SF-IIB"/>
    <property type="match status" value="1"/>
</dbReference>
<feature type="active site" description="Nucleophile" evidence="5">
    <location>
        <position position="8"/>
    </location>
</feature>
<dbReference type="GO" id="GO:0008967">
    <property type="term" value="F:phosphoglycolate phosphatase activity"/>
    <property type="evidence" value="ECO:0007669"/>
    <property type="project" value="UniProtKB-UniRule"/>
</dbReference>
<dbReference type="SUPFAM" id="SSF56784">
    <property type="entry name" value="HAD-like"/>
    <property type="match status" value="1"/>
</dbReference>
<keyword evidence="4 5" id="KW-0119">Carbohydrate metabolism</keyword>
<feature type="binding site" evidence="5">
    <location>
        <position position="175"/>
    </location>
    <ligand>
        <name>Mg(2+)</name>
        <dbReference type="ChEBI" id="CHEBI:18420"/>
    </ligand>
</feature>
<reference evidence="6 7" key="1">
    <citation type="journal article" date="2019" name="Int. J. Syst. Evol. Microbiol.">
        <title>The Global Catalogue of Microorganisms (GCM) 10K type strain sequencing project: providing services to taxonomists for standard genome sequencing and annotation.</title>
        <authorList>
            <consortium name="The Broad Institute Genomics Platform"/>
            <consortium name="The Broad Institute Genome Sequencing Center for Infectious Disease"/>
            <person name="Wu L."/>
            <person name="Ma J."/>
        </authorList>
    </citation>
    <scope>NUCLEOTIDE SEQUENCE [LARGE SCALE GENOMIC DNA]</scope>
    <source>
        <strain evidence="6 7">CGMCC 1.3240</strain>
    </source>
</reference>
<dbReference type="InterPro" id="IPR006382">
    <property type="entry name" value="PGPase"/>
</dbReference>
<dbReference type="Gene3D" id="3.40.50.1000">
    <property type="entry name" value="HAD superfamily/HAD-like"/>
    <property type="match status" value="1"/>
</dbReference>
<sequence>MTPPIVLDIDGTITRGDGSSAIDPRVFETLREWPAPVVIATGKAFPYPVALCQFVGIEPLVIAENGGIALAGEEVRVTGDADGPRTVAAEYREAGHSVGWGESDLVNRWRETEVAVNRASPLAPLEALAEDHGLEVVDTGYAYHVKDPAISKGEGLHAVCRVIDRSPEEFVAIGDSENDVSTFEAAGRSFAVANADDAALAAADEVIEGSYSAGALSVLSELR</sequence>
<name>A0ABD5V649_9EURY</name>
<dbReference type="RefSeq" id="WP_340604896.1">
    <property type="nucleotide sequence ID" value="NZ_JBBMXV010000004.1"/>
</dbReference>
<dbReference type="Gene3D" id="3.90.1070.10">
    <property type="match status" value="1"/>
</dbReference>
<dbReference type="InterPro" id="IPR036412">
    <property type="entry name" value="HAD-like_sf"/>
</dbReference>
<evidence type="ECO:0000256" key="3">
    <source>
        <dbReference type="ARBA" id="ARBA00022842"/>
    </source>
</evidence>
<organism evidence="6 7">
    <name type="scientific">Halalkalicoccus tibetensis</name>
    <dbReference type="NCBI Taxonomy" id="175632"/>
    <lineage>
        <taxon>Archaea</taxon>
        <taxon>Methanobacteriati</taxon>
        <taxon>Methanobacteriota</taxon>
        <taxon>Stenosarchaea group</taxon>
        <taxon>Halobacteria</taxon>
        <taxon>Halobacteriales</taxon>
        <taxon>Halococcaceae</taxon>
        <taxon>Halalkalicoccus</taxon>
    </lineage>
</organism>
<feature type="binding site" evidence="5">
    <location>
        <position position="179"/>
    </location>
    <ligand>
        <name>Mg(2+)</name>
        <dbReference type="ChEBI" id="CHEBI:18420"/>
    </ligand>
</feature>
<dbReference type="InterPro" id="IPR006379">
    <property type="entry name" value="HAD-SF_hydro_IIB"/>
</dbReference>
<accession>A0ABD5V649</accession>
<dbReference type="HAMAP" id="MF_01419">
    <property type="entry name" value="GPH_hydrolase_arch"/>
    <property type="match status" value="1"/>
</dbReference>
<protein>
    <recommendedName>
        <fullName evidence="5">Phosphoglycolate phosphatase</fullName>
        <shortName evidence="5">PGP</shortName>
        <shortName evidence="5">PGPase</shortName>
        <ecNumber evidence="5">3.1.3.18</ecNumber>
    </recommendedName>
</protein>
<comment type="caution">
    <text evidence="6">The sequence shown here is derived from an EMBL/GenBank/DDBJ whole genome shotgun (WGS) entry which is preliminary data.</text>
</comment>
<keyword evidence="2 5" id="KW-0378">Hydrolase</keyword>
<evidence type="ECO:0000313" key="6">
    <source>
        <dbReference type="EMBL" id="MFC6906341.1"/>
    </source>
</evidence>
<keyword evidence="3 5" id="KW-0460">Magnesium</keyword>
<dbReference type="AlphaFoldDB" id="A0ABD5V649"/>
<dbReference type="Proteomes" id="UP001596312">
    <property type="component" value="Unassembled WGS sequence"/>
</dbReference>
<dbReference type="PANTHER" id="PTHR10000">
    <property type="entry name" value="PHOSPHOSERINE PHOSPHATASE"/>
    <property type="match status" value="1"/>
</dbReference>
<feature type="binding site" evidence="5">
    <location>
        <position position="8"/>
    </location>
    <ligand>
        <name>Mg(2+)</name>
        <dbReference type="ChEBI" id="CHEBI:18420"/>
    </ligand>
</feature>
<gene>
    <name evidence="6" type="ORF">ACFQGH_14185</name>
</gene>
<dbReference type="InterPro" id="IPR023214">
    <property type="entry name" value="HAD_sf"/>
</dbReference>
<keyword evidence="7" id="KW-1185">Reference proteome</keyword>
<dbReference type="Pfam" id="PF08282">
    <property type="entry name" value="Hydrolase_3"/>
    <property type="match status" value="1"/>
</dbReference>
<dbReference type="PANTHER" id="PTHR10000:SF8">
    <property type="entry name" value="HAD SUPERFAMILY HYDROLASE-LIKE, TYPE 3"/>
    <property type="match status" value="1"/>
</dbReference>
<comment type="function">
    <text evidence="5">Catalyzes the dephosphorylation of 2-phosphoglycolate.</text>
</comment>
<dbReference type="EMBL" id="JBHSXQ010000004">
    <property type="protein sequence ID" value="MFC6906341.1"/>
    <property type="molecule type" value="Genomic_DNA"/>
</dbReference>
<comment type="similarity">
    <text evidence="5">Belongs to the archaeal SPP-like hydrolase family.</text>
</comment>
<dbReference type="GO" id="GO:0046872">
    <property type="term" value="F:metal ion binding"/>
    <property type="evidence" value="ECO:0007669"/>
    <property type="project" value="UniProtKB-KW"/>
</dbReference>
<evidence type="ECO:0000256" key="2">
    <source>
        <dbReference type="ARBA" id="ARBA00022801"/>
    </source>
</evidence>
<evidence type="ECO:0000256" key="1">
    <source>
        <dbReference type="ARBA" id="ARBA00022723"/>
    </source>
</evidence>
<evidence type="ECO:0000256" key="4">
    <source>
        <dbReference type="ARBA" id="ARBA00023277"/>
    </source>
</evidence>
<feature type="binding site" evidence="5">
    <location>
        <position position="152"/>
    </location>
    <ligand>
        <name>substrate</name>
    </ligand>
</feature>
<evidence type="ECO:0000313" key="7">
    <source>
        <dbReference type="Proteomes" id="UP001596312"/>
    </source>
</evidence>
<proteinExistence type="inferred from homology"/>
<dbReference type="CDD" id="cd01427">
    <property type="entry name" value="HAD_like"/>
    <property type="match status" value="1"/>
</dbReference>
<comment type="catalytic activity">
    <reaction evidence="5">
        <text>2-phosphoglycolate + H2O = glycolate + phosphate</text>
        <dbReference type="Rhea" id="RHEA:14369"/>
        <dbReference type="ChEBI" id="CHEBI:15377"/>
        <dbReference type="ChEBI" id="CHEBI:29805"/>
        <dbReference type="ChEBI" id="CHEBI:43474"/>
        <dbReference type="ChEBI" id="CHEBI:58033"/>
        <dbReference type="EC" id="3.1.3.18"/>
    </reaction>
</comment>
<comment type="cofactor">
    <cofactor evidence="5">
        <name>Mg(2+)</name>
        <dbReference type="ChEBI" id="CHEBI:18420"/>
    </cofactor>
</comment>